<evidence type="ECO:0008006" key="3">
    <source>
        <dbReference type="Google" id="ProtNLM"/>
    </source>
</evidence>
<evidence type="ECO:0000313" key="1">
    <source>
        <dbReference type="EMBL" id="AGF77058.1"/>
    </source>
</evidence>
<organism evidence="1 2">
    <name type="scientific">Desulfocapsa sulfexigens (strain DSM 10523 / SB164P1)</name>
    <dbReference type="NCBI Taxonomy" id="1167006"/>
    <lineage>
        <taxon>Bacteria</taxon>
        <taxon>Pseudomonadati</taxon>
        <taxon>Thermodesulfobacteriota</taxon>
        <taxon>Desulfobulbia</taxon>
        <taxon>Desulfobulbales</taxon>
        <taxon>Desulfocapsaceae</taxon>
        <taxon>Desulfocapsa</taxon>
    </lineage>
</organism>
<evidence type="ECO:0000313" key="2">
    <source>
        <dbReference type="Proteomes" id="UP000011721"/>
    </source>
</evidence>
<dbReference type="HOGENOM" id="CLU_1089042_0_0_7"/>
<dbReference type="STRING" id="1167006.UWK_00475"/>
<dbReference type="KEGG" id="dsf:UWK_00475"/>
<gene>
    <name evidence="1" type="ordered locus">UWK_00475</name>
</gene>
<sequence>MRLTADTHVHIYPEYDIQLALHNLRRNLSQLDSQATCLAFLAERSDCNFFADFEKNGAQVLGAEAEVRYLESALHIKEKNYPDLYIFPGRQIITRERIEILALTVDKQIPEGLAASEVVKRIHQENGVPVLSWAPGKWFFKRKRVVQDLLDASRPGSLLIGDTTLRPTCWFRPLLMRQAAQKGLTVISGSDPLPFAGEEEVMGRYGIQFACDLDSTNPVSSIRSVLTRPGWQPSLRGKRGHLLPTLRRLFKNNRSKKR</sequence>
<dbReference type="eggNOG" id="ENOG502ZZRI">
    <property type="taxonomic scope" value="Bacteria"/>
</dbReference>
<dbReference type="Proteomes" id="UP000011721">
    <property type="component" value="Chromosome"/>
</dbReference>
<dbReference type="EMBL" id="CP003985">
    <property type="protein sequence ID" value="AGF77058.1"/>
    <property type="molecule type" value="Genomic_DNA"/>
</dbReference>
<dbReference type="OrthoDB" id="5430839at2"/>
<proteinExistence type="predicted"/>
<dbReference type="AlphaFoldDB" id="M1P0M9"/>
<protein>
    <recommendedName>
        <fullName evidence="3">Amidohydrolase-related domain-containing protein</fullName>
    </recommendedName>
</protein>
<dbReference type="RefSeq" id="WP_015402756.1">
    <property type="nucleotide sequence ID" value="NC_020304.1"/>
</dbReference>
<reference evidence="2" key="1">
    <citation type="journal article" date="2013" name="Stand. Genomic Sci.">
        <title>Complete genome sequence of Desulfocapsa sulfexigens, a marine deltaproteobacterium specialized in disproportionating inorganic sulfur compounds.</title>
        <authorList>
            <person name="Finster K.W."/>
            <person name="Kjeldsen K.U."/>
            <person name="Kube M."/>
            <person name="Reinhardt R."/>
            <person name="Mussmann M."/>
            <person name="Amann R."/>
            <person name="Schreiber L."/>
        </authorList>
    </citation>
    <scope>NUCLEOTIDE SEQUENCE [LARGE SCALE GENOMIC DNA]</scope>
    <source>
        <strain evidence="2">DSM 10523 / SB164P1</strain>
    </source>
</reference>
<dbReference type="Gene3D" id="3.20.20.140">
    <property type="entry name" value="Metal-dependent hydrolases"/>
    <property type="match status" value="1"/>
</dbReference>
<accession>M1P0M9</accession>
<keyword evidence="2" id="KW-1185">Reference proteome</keyword>
<name>M1P0M9_DESSD</name>